<feature type="compositionally biased region" description="Low complexity" evidence="1">
    <location>
        <begin position="316"/>
        <end position="326"/>
    </location>
</feature>
<evidence type="ECO:0000313" key="2">
    <source>
        <dbReference type="EMBL" id="KAK1687686.1"/>
    </source>
</evidence>
<organism evidence="2 3">
    <name type="scientific">Colletotrichum godetiae</name>
    <dbReference type="NCBI Taxonomy" id="1209918"/>
    <lineage>
        <taxon>Eukaryota</taxon>
        <taxon>Fungi</taxon>
        <taxon>Dikarya</taxon>
        <taxon>Ascomycota</taxon>
        <taxon>Pezizomycotina</taxon>
        <taxon>Sordariomycetes</taxon>
        <taxon>Hypocreomycetidae</taxon>
        <taxon>Glomerellales</taxon>
        <taxon>Glomerellaceae</taxon>
        <taxon>Colletotrichum</taxon>
        <taxon>Colletotrichum acutatum species complex</taxon>
    </lineage>
</organism>
<feature type="compositionally biased region" description="Low complexity" evidence="1">
    <location>
        <begin position="420"/>
        <end position="430"/>
    </location>
</feature>
<dbReference type="Proteomes" id="UP001224890">
    <property type="component" value="Unassembled WGS sequence"/>
</dbReference>
<feature type="region of interest" description="Disordered" evidence="1">
    <location>
        <begin position="1"/>
        <end position="24"/>
    </location>
</feature>
<reference evidence="2" key="1">
    <citation type="submission" date="2021-06" db="EMBL/GenBank/DDBJ databases">
        <title>Comparative genomics, transcriptomics and evolutionary studies reveal genomic signatures of adaptation to plant cell wall in hemibiotrophic fungi.</title>
        <authorList>
            <consortium name="DOE Joint Genome Institute"/>
            <person name="Baroncelli R."/>
            <person name="Diaz J.F."/>
            <person name="Benocci T."/>
            <person name="Peng M."/>
            <person name="Battaglia E."/>
            <person name="Haridas S."/>
            <person name="Andreopoulos W."/>
            <person name="Labutti K."/>
            <person name="Pangilinan J."/>
            <person name="Floch G.L."/>
            <person name="Makela M.R."/>
            <person name="Henrissat B."/>
            <person name="Grigoriev I.V."/>
            <person name="Crouch J.A."/>
            <person name="De Vries R.P."/>
            <person name="Sukno S.A."/>
            <person name="Thon M.R."/>
        </authorList>
    </citation>
    <scope>NUCLEOTIDE SEQUENCE</scope>
    <source>
        <strain evidence="2">CBS 193.32</strain>
    </source>
</reference>
<dbReference type="GeneID" id="85465780"/>
<feature type="compositionally biased region" description="Acidic residues" evidence="1">
    <location>
        <begin position="273"/>
        <end position="282"/>
    </location>
</feature>
<feature type="compositionally biased region" description="Polar residues" evidence="1">
    <location>
        <begin position="1"/>
        <end position="11"/>
    </location>
</feature>
<proteinExistence type="predicted"/>
<evidence type="ECO:0000256" key="1">
    <source>
        <dbReference type="SAM" id="MobiDB-lite"/>
    </source>
</evidence>
<sequence length="440" mass="47950">MPLTAHSTQWRPQRPPGLTSKATEEAQPLGITINVGPDSQVNLRCFLLNFSPLPSISDLSPEQFTSFPKYSSQPRQKKTHSFLLHHSIRHSHHPPTSISIHSTNIHTYKLLNTISCSFACVSPPTSSAMAHALADNVFVGFDVSEIDKPFLLDVLAAPGTPWDEKLAIYDLGLFSGYEDWNLMLESAASIKEQSPARSPLDAQDLLAFVPRVKEAALAAAKLRQGWAATDQSIKKLATLLRVHRSGIVAEPQPAVIKRERIIKREGVSKRGQDDEEDEDEDAQPNNQRVKRRRVAPKPSTSHYFAPSAAEQSTRIQSKQPSSSSSPFVSDAVRAYTPAVIRNGIATPNITPRKQSLEIEAPNDTTGQTPKESTSEAQNAACAARGANDDDAGALKASGPQTARDLRVETPSWPSPPSSPSPMNSSESLSPEDLSRIKSEH</sequence>
<feature type="compositionally biased region" description="Low complexity" evidence="1">
    <location>
        <begin position="376"/>
        <end position="385"/>
    </location>
</feature>
<feature type="region of interest" description="Disordered" evidence="1">
    <location>
        <begin position="345"/>
        <end position="440"/>
    </location>
</feature>
<keyword evidence="3" id="KW-1185">Reference proteome</keyword>
<feature type="compositionally biased region" description="Polar residues" evidence="1">
    <location>
        <begin position="362"/>
        <end position="375"/>
    </location>
</feature>
<gene>
    <name evidence="2" type="ORF">BDP55DRAFT_83750</name>
</gene>
<evidence type="ECO:0000313" key="3">
    <source>
        <dbReference type="Proteomes" id="UP001224890"/>
    </source>
</evidence>
<comment type="caution">
    <text evidence="2">The sequence shown here is derived from an EMBL/GenBank/DDBJ whole genome shotgun (WGS) entry which is preliminary data.</text>
</comment>
<protein>
    <submittedName>
        <fullName evidence="2">Uncharacterized protein</fullName>
    </submittedName>
</protein>
<dbReference type="EMBL" id="JAHMHR010000014">
    <property type="protein sequence ID" value="KAK1687686.1"/>
    <property type="molecule type" value="Genomic_DNA"/>
</dbReference>
<dbReference type="AlphaFoldDB" id="A0AAJ0EXI2"/>
<name>A0AAJ0EXI2_9PEZI</name>
<dbReference type="RefSeq" id="XP_060431381.1">
    <property type="nucleotide sequence ID" value="XM_060581254.1"/>
</dbReference>
<feature type="region of interest" description="Disordered" evidence="1">
    <location>
        <begin position="266"/>
        <end position="328"/>
    </location>
</feature>
<accession>A0AAJ0EXI2</accession>